<dbReference type="InterPro" id="IPR043736">
    <property type="entry name" value="DUF5681"/>
</dbReference>
<evidence type="ECO:0000259" key="2">
    <source>
        <dbReference type="Pfam" id="PF18932"/>
    </source>
</evidence>
<evidence type="ECO:0000313" key="4">
    <source>
        <dbReference type="Proteomes" id="UP000673383"/>
    </source>
</evidence>
<feature type="domain" description="DUF5681" evidence="2">
    <location>
        <begin position="40"/>
        <end position="114"/>
    </location>
</feature>
<sequence length="152" mass="17167">MSKDKQRNGTKPKPKIKRLRLSSREESVSDPVGYGRPPRAHQFKPGQSGNPKGRPKGKKNEATMLDELLFQRIPVRQGGRDLRMTVLEAIFRRLAEDALKGNIKAAGFLFNRLSSISSDQPQQTELMDDDQAVLKAYLNEYLSKTEKDAKRG</sequence>
<evidence type="ECO:0000313" key="3">
    <source>
        <dbReference type="EMBL" id="MBP1299322.1"/>
    </source>
</evidence>
<dbReference type="RefSeq" id="WP_172648359.1">
    <property type="nucleotide sequence ID" value="NZ_JAFICZ010000001.1"/>
</dbReference>
<proteinExistence type="predicted"/>
<dbReference type="AlphaFoldDB" id="A0A8I1YH35"/>
<name>A0A8I1YH35_BRAEL</name>
<dbReference type="Proteomes" id="UP000673383">
    <property type="component" value="Unassembled WGS sequence"/>
</dbReference>
<gene>
    <name evidence="3" type="ORF">JOH49_009075</name>
</gene>
<protein>
    <recommendedName>
        <fullName evidence="2">DUF5681 domain-containing protein</fullName>
    </recommendedName>
</protein>
<feature type="region of interest" description="Disordered" evidence="1">
    <location>
        <begin position="1"/>
        <end position="62"/>
    </location>
</feature>
<dbReference type="Pfam" id="PF18932">
    <property type="entry name" value="DUF5681"/>
    <property type="match status" value="1"/>
</dbReference>
<feature type="compositionally biased region" description="Basic residues" evidence="1">
    <location>
        <begin position="8"/>
        <end position="21"/>
    </location>
</feature>
<organism evidence="3 4">
    <name type="scientific">Bradyrhizobium elkanii</name>
    <dbReference type="NCBI Taxonomy" id="29448"/>
    <lineage>
        <taxon>Bacteria</taxon>
        <taxon>Pseudomonadati</taxon>
        <taxon>Pseudomonadota</taxon>
        <taxon>Alphaproteobacteria</taxon>
        <taxon>Hyphomicrobiales</taxon>
        <taxon>Nitrobacteraceae</taxon>
        <taxon>Bradyrhizobium</taxon>
    </lineage>
</organism>
<dbReference type="EMBL" id="JAFICZ010000001">
    <property type="protein sequence ID" value="MBP1299322.1"/>
    <property type="molecule type" value="Genomic_DNA"/>
</dbReference>
<comment type="caution">
    <text evidence="3">The sequence shown here is derived from an EMBL/GenBank/DDBJ whole genome shotgun (WGS) entry which is preliminary data.</text>
</comment>
<reference evidence="3" key="1">
    <citation type="submission" date="2021-02" db="EMBL/GenBank/DDBJ databases">
        <title>Genomic Encyclopedia of Type Strains, Phase IV (KMG-V): Genome sequencing to study the core and pangenomes of soil and plant-associated prokaryotes.</title>
        <authorList>
            <person name="Whitman W."/>
        </authorList>
    </citation>
    <scope>NUCLEOTIDE SEQUENCE</scope>
    <source>
        <strain evidence="3">USDA 406</strain>
    </source>
</reference>
<accession>A0A8I1YH35</accession>
<evidence type="ECO:0000256" key="1">
    <source>
        <dbReference type="SAM" id="MobiDB-lite"/>
    </source>
</evidence>